<dbReference type="InterPro" id="IPR030457">
    <property type="entry name" value="ELO_CS"/>
</dbReference>
<keyword evidence="7 10" id="KW-0443">Lipid metabolism</keyword>
<feature type="transmembrane region" description="Helical" evidence="10">
    <location>
        <begin position="126"/>
        <end position="143"/>
    </location>
</feature>
<gene>
    <name evidence="13" type="primary">20213449</name>
    <name evidence="12" type="ORF">HELRODRAFT_63042</name>
</gene>
<dbReference type="PANTHER" id="PTHR11157">
    <property type="entry name" value="FATTY ACID ACYL TRANSFERASE-RELATED"/>
    <property type="match status" value="1"/>
</dbReference>
<dbReference type="OMA" id="CRFPMGW"/>
<evidence type="ECO:0000313" key="14">
    <source>
        <dbReference type="Proteomes" id="UP000015101"/>
    </source>
</evidence>
<feature type="transmembrane region" description="Helical" evidence="10">
    <location>
        <begin position="183"/>
        <end position="205"/>
    </location>
</feature>
<keyword evidence="3 10" id="KW-0808">Transferase</keyword>
<proteinExistence type="inferred from homology"/>
<dbReference type="eggNOG" id="KOG3071">
    <property type="taxonomic scope" value="Eukaryota"/>
</dbReference>
<organism evidence="13 14">
    <name type="scientific">Helobdella robusta</name>
    <name type="common">Californian leech</name>
    <dbReference type="NCBI Taxonomy" id="6412"/>
    <lineage>
        <taxon>Eukaryota</taxon>
        <taxon>Metazoa</taxon>
        <taxon>Spiralia</taxon>
        <taxon>Lophotrochozoa</taxon>
        <taxon>Annelida</taxon>
        <taxon>Clitellata</taxon>
        <taxon>Hirudinea</taxon>
        <taxon>Rhynchobdellida</taxon>
        <taxon>Glossiphoniidae</taxon>
        <taxon>Helobdella</taxon>
    </lineage>
</organism>
<reference evidence="13" key="3">
    <citation type="submission" date="2015-06" db="UniProtKB">
        <authorList>
            <consortium name="EnsemblMetazoa"/>
        </authorList>
    </citation>
    <scope>IDENTIFICATION</scope>
</reference>
<dbReference type="InParanoid" id="T1FXA1"/>
<dbReference type="GeneID" id="20213449"/>
<comment type="similarity">
    <text evidence="10">Belongs to the ELO family.</text>
</comment>
<dbReference type="GO" id="GO:0009922">
    <property type="term" value="F:fatty acid elongase activity"/>
    <property type="evidence" value="ECO:0000318"/>
    <property type="project" value="GO_Central"/>
</dbReference>
<name>T1FXA1_HELRO</name>
<sequence>DPRTKDWLLLSESPKQVHVLSVMYLAFVLLGPIIMQHREAFQLKGIMIVYNLSLVMLSIYMFVEIVSSALSCDYGVSCAVYNKQTIKNPKEIRVLWWYFFSKAIELFDTVLMILRKKNNQVTFLHVFHHVSMLNIWWRVMVYIPGGLSYFGSALNCVVHVVMYTYYGLSVVPQLREHLWWKKYLTMFQLVQFVITFVHTCASLYVQCDFPVWGQWLMFYYMIIMLILFSNFYLHAYVIRKEKKKMPKMNAEVLANGGDNGELPAQNGGQFANGYDSKKKKSA</sequence>
<evidence type="ECO:0000313" key="13">
    <source>
        <dbReference type="EnsemblMetazoa" id="HelroP63042"/>
    </source>
</evidence>
<evidence type="ECO:0000256" key="11">
    <source>
        <dbReference type="SAM" id="MobiDB-lite"/>
    </source>
</evidence>
<feature type="transmembrane region" description="Helical" evidence="10">
    <location>
        <begin position="149"/>
        <end position="171"/>
    </location>
</feature>
<dbReference type="EC" id="2.3.1.199" evidence="10"/>
<evidence type="ECO:0000256" key="1">
    <source>
        <dbReference type="ARBA" id="ARBA00004141"/>
    </source>
</evidence>
<keyword evidence="5 10" id="KW-0276">Fatty acid metabolism</keyword>
<keyword evidence="6 10" id="KW-1133">Transmembrane helix</keyword>
<feature type="transmembrane region" description="Helical" evidence="10">
    <location>
        <begin position="217"/>
        <end position="238"/>
    </location>
</feature>
<dbReference type="GO" id="GO:0030148">
    <property type="term" value="P:sphingolipid biosynthetic process"/>
    <property type="evidence" value="ECO:0000318"/>
    <property type="project" value="GO_Central"/>
</dbReference>
<dbReference type="GO" id="GO:0019367">
    <property type="term" value="P:fatty acid elongation, saturated fatty acid"/>
    <property type="evidence" value="ECO:0000318"/>
    <property type="project" value="GO_Central"/>
</dbReference>
<dbReference type="CTD" id="20213449"/>
<evidence type="ECO:0000256" key="9">
    <source>
        <dbReference type="ARBA" id="ARBA00023160"/>
    </source>
</evidence>
<dbReference type="OrthoDB" id="434092at2759"/>
<comment type="catalytic activity">
    <reaction evidence="10">
        <text>a very-long-chain acyl-CoA + malonyl-CoA + H(+) = a very-long-chain 3-oxoacyl-CoA + CO2 + CoA</text>
        <dbReference type="Rhea" id="RHEA:32727"/>
        <dbReference type="ChEBI" id="CHEBI:15378"/>
        <dbReference type="ChEBI" id="CHEBI:16526"/>
        <dbReference type="ChEBI" id="CHEBI:57287"/>
        <dbReference type="ChEBI" id="CHEBI:57384"/>
        <dbReference type="ChEBI" id="CHEBI:90725"/>
        <dbReference type="ChEBI" id="CHEBI:90736"/>
        <dbReference type="EC" id="2.3.1.199"/>
    </reaction>
</comment>
<dbReference type="KEGG" id="hro:HELRODRAFT_63042"/>
<dbReference type="EnsemblMetazoa" id="HelroT63042">
    <property type="protein sequence ID" value="HelroP63042"/>
    <property type="gene ID" value="HelroG63042"/>
</dbReference>
<dbReference type="GO" id="GO:0034626">
    <property type="term" value="P:fatty acid elongation, polyunsaturated fatty acid"/>
    <property type="evidence" value="ECO:0000318"/>
    <property type="project" value="GO_Central"/>
</dbReference>
<dbReference type="EMBL" id="AMQM01000260">
    <property type="status" value="NOT_ANNOTATED_CDS"/>
    <property type="molecule type" value="Genomic_DNA"/>
</dbReference>
<protein>
    <recommendedName>
        <fullName evidence="10">Elongation of very long chain fatty acids protein</fullName>
        <ecNumber evidence="10">2.3.1.199</ecNumber>
    </recommendedName>
    <alternativeName>
        <fullName evidence="10">Very-long-chain 3-oxoacyl-CoA synthase</fullName>
    </alternativeName>
</protein>
<evidence type="ECO:0000256" key="8">
    <source>
        <dbReference type="ARBA" id="ARBA00023136"/>
    </source>
</evidence>
<dbReference type="GO" id="GO:0042761">
    <property type="term" value="P:very long-chain fatty acid biosynthetic process"/>
    <property type="evidence" value="ECO:0000318"/>
    <property type="project" value="GO_Central"/>
</dbReference>
<dbReference type="EMBL" id="KB095811">
    <property type="protein sequence ID" value="ESO12915.1"/>
    <property type="molecule type" value="Genomic_DNA"/>
</dbReference>
<evidence type="ECO:0000256" key="6">
    <source>
        <dbReference type="ARBA" id="ARBA00022989"/>
    </source>
</evidence>
<dbReference type="HOGENOM" id="CLU_048483_0_1_1"/>
<feature type="transmembrane region" description="Helical" evidence="10">
    <location>
        <begin position="17"/>
        <end position="35"/>
    </location>
</feature>
<accession>T1FXA1</accession>
<evidence type="ECO:0000313" key="12">
    <source>
        <dbReference type="EMBL" id="ESO12915.1"/>
    </source>
</evidence>
<evidence type="ECO:0000256" key="4">
    <source>
        <dbReference type="ARBA" id="ARBA00022692"/>
    </source>
</evidence>
<feature type="transmembrane region" description="Helical" evidence="10">
    <location>
        <begin position="95"/>
        <end position="114"/>
    </location>
</feature>
<feature type="transmembrane region" description="Helical" evidence="10">
    <location>
        <begin position="47"/>
        <end position="63"/>
    </location>
</feature>
<evidence type="ECO:0000256" key="7">
    <source>
        <dbReference type="ARBA" id="ARBA00023098"/>
    </source>
</evidence>
<evidence type="ECO:0000256" key="2">
    <source>
        <dbReference type="ARBA" id="ARBA00022516"/>
    </source>
</evidence>
<dbReference type="GO" id="GO:0005789">
    <property type="term" value="C:endoplasmic reticulum membrane"/>
    <property type="evidence" value="ECO:0000318"/>
    <property type="project" value="GO_Central"/>
</dbReference>
<evidence type="ECO:0000256" key="5">
    <source>
        <dbReference type="ARBA" id="ARBA00022832"/>
    </source>
</evidence>
<dbReference type="Pfam" id="PF01151">
    <property type="entry name" value="ELO"/>
    <property type="match status" value="1"/>
</dbReference>
<dbReference type="GO" id="GO:0034625">
    <property type="term" value="P:fatty acid elongation, monounsaturated fatty acid"/>
    <property type="evidence" value="ECO:0000318"/>
    <property type="project" value="GO_Central"/>
</dbReference>
<dbReference type="RefSeq" id="XP_009009635.1">
    <property type="nucleotide sequence ID" value="XM_009011387.1"/>
</dbReference>
<dbReference type="Proteomes" id="UP000015101">
    <property type="component" value="Unassembled WGS sequence"/>
</dbReference>
<keyword evidence="14" id="KW-1185">Reference proteome</keyword>
<keyword evidence="8 10" id="KW-0472">Membrane</keyword>
<dbReference type="PANTHER" id="PTHR11157:SF126">
    <property type="entry name" value="ELONGATION OF VERY LONG CHAIN FATTY ACIDS PROTEIN"/>
    <property type="match status" value="1"/>
</dbReference>
<keyword evidence="4 10" id="KW-0812">Transmembrane</keyword>
<reference evidence="14" key="1">
    <citation type="submission" date="2012-12" db="EMBL/GenBank/DDBJ databases">
        <authorList>
            <person name="Hellsten U."/>
            <person name="Grimwood J."/>
            <person name="Chapman J.A."/>
            <person name="Shapiro H."/>
            <person name="Aerts A."/>
            <person name="Otillar R.P."/>
            <person name="Terry A.Y."/>
            <person name="Boore J.L."/>
            <person name="Simakov O."/>
            <person name="Marletaz F."/>
            <person name="Cho S.-J."/>
            <person name="Edsinger-Gonzales E."/>
            <person name="Havlak P."/>
            <person name="Kuo D.-H."/>
            <person name="Larsson T."/>
            <person name="Lv J."/>
            <person name="Arendt D."/>
            <person name="Savage R."/>
            <person name="Osoegawa K."/>
            <person name="de Jong P."/>
            <person name="Lindberg D.R."/>
            <person name="Seaver E.C."/>
            <person name="Weisblat D.A."/>
            <person name="Putnam N.H."/>
            <person name="Grigoriev I.V."/>
            <person name="Rokhsar D.S."/>
        </authorList>
    </citation>
    <scope>NUCLEOTIDE SEQUENCE</scope>
</reference>
<keyword evidence="9 10" id="KW-0275">Fatty acid biosynthesis</keyword>
<dbReference type="PROSITE" id="PS01188">
    <property type="entry name" value="ELO"/>
    <property type="match status" value="1"/>
</dbReference>
<reference evidence="12 14" key="2">
    <citation type="journal article" date="2013" name="Nature">
        <title>Insights into bilaterian evolution from three spiralian genomes.</title>
        <authorList>
            <person name="Simakov O."/>
            <person name="Marletaz F."/>
            <person name="Cho S.J."/>
            <person name="Edsinger-Gonzales E."/>
            <person name="Havlak P."/>
            <person name="Hellsten U."/>
            <person name="Kuo D.H."/>
            <person name="Larsson T."/>
            <person name="Lv J."/>
            <person name="Arendt D."/>
            <person name="Savage R."/>
            <person name="Osoegawa K."/>
            <person name="de Jong P."/>
            <person name="Grimwood J."/>
            <person name="Chapman J.A."/>
            <person name="Shapiro H."/>
            <person name="Aerts A."/>
            <person name="Otillar R.P."/>
            <person name="Terry A.Y."/>
            <person name="Boore J.L."/>
            <person name="Grigoriev I.V."/>
            <person name="Lindberg D.R."/>
            <person name="Seaver E.C."/>
            <person name="Weisblat D.A."/>
            <person name="Putnam N.H."/>
            <person name="Rokhsar D.S."/>
        </authorList>
    </citation>
    <scope>NUCLEOTIDE SEQUENCE</scope>
</reference>
<feature type="region of interest" description="Disordered" evidence="11">
    <location>
        <begin position="256"/>
        <end position="282"/>
    </location>
</feature>
<dbReference type="InterPro" id="IPR002076">
    <property type="entry name" value="ELO_fam"/>
</dbReference>
<keyword evidence="2 10" id="KW-0444">Lipid biosynthesis</keyword>
<evidence type="ECO:0000256" key="3">
    <source>
        <dbReference type="ARBA" id="ARBA00022679"/>
    </source>
</evidence>
<dbReference type="AlphaFoldDB" id="T1FXA1"/>
<evidence type="ECO:0000256" key="10">
    <source>
        <dbReference type="RuleBase" id="RU361115"/>
    </source>
</evidence>
<comment type="subcellular location">
    <subcellularLocation>
        <location evidence="1">Membrane</location>
        <topology evidence="1">Multi-pass membrane protein</topology>
    </subcellularLocation>
</comment>
<dbReference type="STRING" id="6412.T1FXA1"/>